<comment type="subcellular location">
    <subcellularLocation>
        <location evidence="2">Cell membrane</location>
        <topology evidence="2">Multi-pass membrane protein</topology>
    </subcellularLocation>
</comment>
<evidence type="ECO:0000256" key="10">
    <source>
        <dbReference type="ARBA" id="ARBA00023012"/>
    </source>
</evidence>
<name>A0A178T561_9BACL</name>
<dbReference type="SUPFAM" id="SSF47384">
    <property type="entry name" value="Homodimeric domain of signal transducing histidine kinase"/>
    <property type="match status" value="1"/>
</dbReference>
<dbReference type="AlphaFoldDB" id="A0A178T561"/>
<dbReference type="SMART" id="SM00388">
    <property type="entry name" value="HisKA"/>
    <property type="match status" value="1"/>
</dbReference>
<dbReference type="GO" id="GO:0016036">
    <property type="term" value="P:cellular response to phosphate starvation"/>
    <property type="evidence" value="ECO:0007669"/>
    <property type="project" value="TreeGrafter"/>
</dbReference>
<evidence type="ECO:0000256" key="8">
    <source>
        <dbReference type="ARBA" id="ARBA00022777"/>
    </source>
</evidence>
<evidence type="ECO:0000256" key="11">
    <source>
        <dbReference type="ARBA" id="ARBA00023136"/>
    </source>
</evidence>
<dbReference type="Pfam" id="PF00512">
    <property type="entry name" value="HisKA"/>
    <property type="match status" value="1"/>
</dbReference>
<dbReference type="SUPFAM" id="SSF158472">
    <property type="entry name" value="HAMP domain-like"/>
    <property type="match status" value="1"/>
</dbReference>
<feature type="transmembrane region" description="Helical" evidence="12">
    <location>
        <begin position="204"/>
        <end position="226"/>
    </location>
</feature>
<evidence type="ECO:0000256" key="9">
    <source>
        <dbReference type="ARBA" id="ARBA00022840"/>
    </source>
</evidence>
<accession>A0A178T561</accession>
<dbReference type="GO" id="GO:0005886">
    <property type="term" value="C:plasma membrane"/>
    <property type="evidence" value="ECO:0007669"/>
    <property type="project" value="UniProtKB-SubCell"/>
</dbReference>
<dbReference type="InterPro" id="IPR003660">
    <property type="entry name" value="HAMP_dom"/>
</dbReference>
<dbReference type="InterPro" id="IPR004358">
    <property type="entry name" value="Sig_transdc_His_kin-like_C"/>
</dbReference>
<organism evidence="15 16">
    <name type="scientific">Anoxybacillus flavithermus</name>
    <dbReference type="NCBI Taxonomy" id="33934"/>
    <lineage>
        <taxon>Bacteria</taxon>
        <taxon>Bacillati</taxon>
        <taxon>Bacillota</taxon>
        <taxon>Bacilli</taxon>
        <taxon>Bacillales</taxon>
        <taxon>Anoxybacillaceae</taxon>
        <taxon>Anoxybacillus</taxon>
    </lineage>
</organism>
<dbReference type="SUPFAM" id="SSF55874">
    <property type="entry name" value="ATPase domain of HSP90 chaperone/DNA topoisomerase II/histidine kinase"/>
    <property type="match status" value="1"/>
</dbReference>
<dbReference type="Gene3D" id="1.10.287.130">
    <property type="match status" value="1"/>
</dbReference>
<evidence type="ECO:0000256" key="5">
    <source>
        <dbReference type="ARBA" id="ARBA00022553"/>
    </source>
</evidence>
<dbReference type="GO" id="GO:0000155">
    <property type="term" value="F:phosphorelay sensor kinase activity"/>
    <property type="evidence" value="ECO:0007669"/>
    <property type="project" value="InterPro"/>
</dbReference>
<keyword evidence="6" id="KW-0808">Transferase</keyword>
<keyword evidence="4" id="KW-1003">Cell membrane</keyword>
<feature type="transmembrane region" description="Helical" evidence="12">
    <location>
        <begin position="52"/>
        <end position="73"/>
    </location>
</feature>
<sequence>MLIGLDIVQSAVSTPQAHVVPPHFLHIFFAIMKKNASKEGIFVRKLSFKLGLLFFVFVLGIETVLFASLYVTLVNARINEEFEQLLARGNNHRDVLEKSYHPSTLEHVVMMESEAETDVVITDAKGNVLYFSDHILPFAKKLIPSVDVRHIPHSGMVVQSNWKNESYIATASPIRMDGKTKGHVYMFQRTASIQNMIAKLKHHFLVVGILSVFLTILTIFFLSRVITIPLVRMKQATEKLSKGDFSVRVQVKGEDELAQLGKAIQTLATDLEYLKKERNEFLASISHELRTPLTYVKGYADIARRPNIAEEERAKYLSIIYEEAEHMQKLVKDLFELAKMDQHSFQIEKEPTPLCLFLKKVYVKMYPAFQAKNMSLVYRCDEDITVHIDRQRFEQVMINLLDNALKYSHQGSTVSIDGRMEKNNVMIAISDEGIGIPEADLPHIFERFYRVDKSRSRTGGGTGLGLAIVKEIVEAHGGLVYATSHCRKGTTMIITLPKGDEHVHDITSG</sequence>
<dbReference type="PRINTS" id="PR00344">
    <property type="entry name" value="BCTRLSENSOR"/>
</dbReference>
<dbReference type="PROSITE" id="PS50109">
    <property type="entry name" value="HIS_KIN"/>
    <property type="match status" value="1"/>
</dbReference>
<reference evidence="15 16" key="1">
    <citation type="submission" date="2016-03" db="EMBL/GenBank/DDBJ databases">
        <title>Spore heat resistance.</title>
        <authorList>
            <person name="Boekhorst J."/>
            <person name="Berendsen E.M."/>
            <person name="Wells-Bennik M.H."/>
            <person name="Kuipers O.P."/>
        </authorList>
    </citation>
    <scope>NUCLEOTIDE SEQUENCE [LARGE SCALE GENOMIC DNA]</scope>
    <source>
        <strain evidence="15 16">AF16</strain>
    </source>
</reference>
<keyword evidence="9" id="KW-0067">ATP-binding</keyword>
<keyword evidence="12" id="KW-0812">Transmembrane</keyword>
<dbReference type="EMBL" id="LUCQ01000151">
    <property type="protein sequence ID" value="OAO76649.1"/>
    <property type="molecule type" value="Genomic_DNA"/>
</dbReference>
<dbReference type="PANTHER" id="PTHR45453">
    <property type="entry name" value="PHOSPHATE REGULON SENSOR PROTEIN PHOR"/>
    <property type="match status" value="1"/>
</dbReference>
<dbReference type="InterPro" id="IPR003661">
    <property type="entry name" value="HisK_dim/P_dom"/>
</dbReference>
<evidence type="ECO:0000256" key="2">
    <source>
        <dbReference type="ARBA" id="ARBA00004651"/>
    </source>
</evidence>
<dbReference type="Gene3D" id="6.10.340.10">
    <property type="match status" value="1"/>
</dbReference>
<keyword evidence="5" id="KW-0597">Phosphoprotein</keyword>
<evidence type="ECO:0000313" key="15">
    <source>
        <dbReference type="EMBL" id="OAO76649.1"/>
    </source>
</evidence>
<dbReference type="Pfam" id="PF02518">
    <property type="entry name" value="HATPase_c"/>
    <property type="match status" value="1"/>
</dbReference>
<feature type="domain" description="Histidine kinase" evidence="13">
    <location>
        <begin position="284"/>
        <end position="500"/>
    </location>
</feature>
<keyword evidence="11 12" id="KW-0472">Membrane</keyword>
<dbReference type="CDD" id="cd06225">
    <property type="entry name" value="HAMP"/>
    <property type="match status" value="1"/>
</dbReference>
<evidence type="ECO:0000259" key="13">
    <source>
        <dbReference type="PROSITE" id="PS50109"/>
    </source>
</evidence>
<dbReference type="InterPro" id="IPR003594">
    <property type="entry name" value="HATPase_dom"/>
</dbReference>
<keyword evidence="8" id="KW-0418">Kinase</keyword>
<dbReference type="PATRIC" id="fig|33934.6.peg.2574"/>
<protein>
    <recommendedName>
        <fullName evidence="3">histidine kinase</fullName>
        <ecNumber evidence="3">2.7.13.3</ecNumber>
    </recommendedName>
</protein>
<proteinExistence type="predicted"/>
<dbReference type="FunFam" id="3.30.565.10:FF:000006">
    <property type="entry name" value="Sensor histidine kinase WalK"/>
    <property type="match status" value="1"/>
</dbReference>
<keyword evidence="16" id="KW-1185">Reference proteome</keyword>
<dbReference type="InterPro" id="IPR036097">
    <property type="entry name" value="HisK_dim/P_sf"/>
</dbReference>
<evidence type="ECO:0000259" key="14">
    <source>
        <dbReference type="PROSITE" id="PS50885"/>
    </source>
</evidence>
<dbReference type="GO" id="GO:0005524">
    <property type="term" value="F:ATP binding"/>
    <property type="evidence" value="ECO:0007669"/>
    <property type="project" value="UniProtKB-KW"/>
</dbReference>
<dbReference type="PANTHER" id="PTHR45453:SF1">
    <property type="entry name" value="PHOSPHATE REGULON SENSOR PROTEIN PHOR"/>
    <property type="match status" value="1"/>
</dbReference>
<dbReference type="Gene3D" id="3.30.565.10">
    <property type="entry name" value="Histidine kinase-like ATPase, C-terminal domain"/>
    <property type="match status" value="1"/>
</dbReference>
<comment type="caution">
    <text evidence="15">The sequence shown here is derived from an EMBL/GenBank/DDBJ whole genome shotgun (WGS) entry which is preliminary data.</text>
</comment>
<dbReference type="InterPro" id="IPR005467">
    <property type="entry name" value="His_kinase_dom"/>
</dbReference>
<dbReference type="CDD" id="cd00082">
    <property type="entry name" value="HisKA"/>
    <property type="match status" value="1"/>
</dbReference>
<dbReference type="Pfam" id="PF00672">
    <property type="entry name" value="HAMP"/>
    <property type="match status" value="1"/>
</dbReference>
<dbReference type="EC" id="2.7.13.3" evidence="3"/>
<evidence type="ECO:0000256" key="3">
    <source>
        <dbReference type="ARBA" id="ARBA00012438"/>
    </source>
</evidence>
<dbReference type="FunFam" id="1.10.287.130:FF:000001">
    <property type="entry name" value="Two-component sensor histidine kinase"/>
    <property type="match status" value="1"/>
</dbReference>
<dbReference type="SMART" id="SM00304">
    <property type="entry name" value="HAMP"/>
    <property type="match status" value="1"/>
</dbReference>
<keyword evidence="7" id="KW-0547">Nucleotide-binding</keyword>
<comment type="catalytic activity">
    <reaction evidence="1">
        <text>ATP + protein L-histidine = ADP + protein N-phospho-L-histidine.</text>
        <dbReference type="EC" id="2.7.13.3"/>
    </reaction>
</comment>
<dbReference type="GO" id="GO:0004721">
    <property type="term" value="F:phosphoprotein phosphatase activity"/>
    <property type="evidence" value="ECO:0007669"/>
    <property type="project" value="TreeGrafter"/>
</dbReference>
<evidence type="ECO:0000256" key="4">
    <source>
        <dbReference type="ARBA" id="ARBA00022475"/>
    </source>
</evidence>
<evidence type="ECO:0000256" key="6">
    <source>
        <dbReference type="ARBA" id="ARBA00022679"/>
    </source>
</evidence>
<dbReference type="Proteomes" id="UP000078336">
    <property type="component" value="Unassembled WGS sequence"/>
</dbReference>
<keyword evidence="10" id="KW-0902">Two-component regulatory system</keyword>
<evidence type="ECO:0000256" key="1">
    <source>
        <dbReference type="ARBA" id="ARBA00000085"/>
    </source>
</evidence>
<keyword evidence="12" id="KW-1133">Transmembrane helix</keyword>
<evidence type="ECO:0000256" key="12">
    <source>
        <dbReference type="SAM" id="Phobius"/>
    </source>
</evidence>
<gene>
    <name evidence="15" type="ORF">TAF16_2440</name>
</gene>
<dbReference type="InterPro" id="IPR050351">
    <property type="entry name" value="BphY/WalK/GraS-like"/>
</dbReference>
<dbReference type="SMART" id="SM00387">
    <property type="entry name" value="HATPase_c"/>
    <property type="match status" value="1"/>
</dbReference>
<dbReference type="CDD" id="cd00075">
    <property type="entry name" value="HATPase"/>
    <property type="match status" value="1"/>
</dbReference>
<feature type="domain" description="HAMP" evidence="14">
    <location>
        <begin position="224"/>
        <end position="276"/>
    </location>
</feature>
<evidence type="ECO:0000256" key="7">
    <source>
        <dbReference type="ARBA" id="ARBA00022741"/>
    </source>
</evidence>
<dbReference type="PROSITE" id="PS50885">
    <property type="entry name" value="HAMP"/>
    <property type="match status" value="1"/>
</dbReference>
<evidence type="ECO:0000313" key="16">
    <source>
        <dbReference type="Proteomes" id="UP000078336"/>
    </source>
</evidence>
<dbReference type="InterPro" id="IPR036890">
    <property type="entry name" value="HATPase_C_sf"/>
</dbReference>